<gene>
    <name evidence="2" type="ORF">CBOVIS_LOCUS8871</name>
</gene>
<protein>
    <submittedName>
        <fullName evidence="2">Uncharacterized protein</fullName>
    </submittedName>
</protein>
<sequence>MVLIFENRYSRLVETRFKITRKSTRFVYVAVSYMISTLLFVPLLFEEVDEEEARRKFLEVASKPKNAWLVLFSFVQIAPCPPAIFFEPHFFVLTNNASLVAKLVLFQVAFGTIQAAFYVAATVYYIIVKLPFSRVSIKTQKLQLKLFKGIMTTVFVSLFIYVLPMSIMVSTVILQVYDQELNNLAIAHVGNHGLLSTMFLIISMQPYKDRSEVSSSNHANEYRVIQRVERIEIKIVTV</sequence>
<dbReference type="OrthoDB" id="5889012at2759"/>
<dbReference type="EMBL" id="CADEPM010000005">
    <property type="protein sequence ID" value="CAB3406859.1"/>
    <property type="molecule type" value="Genomic_DNA"/>
</dbReference>
<feature type="transmembrane region" description="Helical" evidence="1">
    <location>
        <begin position="183"/>
        <end position="202"/>
    </location>
</feature>
<feature type="transmembrane region" description="Helical" evidence="1">
    <location>
        <begin position="66"/>
        <end position="84"/>
    </location>
</feature>
<dbReference type="AlphaFoldDB" id="A0A8S1ET39"/>
<feature type="transmembrane region" description="Helical" evidence="1">
    <location>
        <begin position="104"/>
        <end position="128"/>
    </location>
</feature>
<evidence type="ECO:0000313" key="3">
    <source>
        <dbReference type="Proteomes" id="UP000494206"/>
    </source>
</evidence>
<reference evidence="2 3" key="1">
    <citation type="submission" date="2020-04" db="EMBL/GenBank/DDBJ databases">
        <authorList>
            <person name="Laetsch R D."/>
            <person name="Stevens L."/>
            <person name="Kumar S."/>
            <person name="Blaxter L. M."/>
        </authorList>
    </citation>
    <scope>NUCLEOTIDE SEQUENCE [LARGE SCALE GENOMIC DNA]</scope>
</reference>
<keyword evidence="1" id="KW-0812">Transmembrane</keyword>
<feature type="transmembrane region" description="Helical" evidence="1">
    <location>
        <begin position="149"/>
        <end position="177"/>
    </location>
</feature>
<dbReference type="Proteomes" id="UP000494206">
    <property type="component" value="Unassembled WGS sequence"/>
</dbReference>
<keyword evidence="1" id="KW-1133">Transmembrane helix</keyword>
<name>A0A8S1ET39_9PELO</name>
<evidence type="ECO:0000313" key="2">
    <source>
        <dbReference type="EMBL" id="CAB3406859.1"/>
    </source>
</evidence>
<dbReference type="Pfam" id="PF10318">
    <property type="entry name" value="7TM_GPCR_Srh"/>
    <property type="match status" value="1"/>
</dbReference>
<keyword evidence="1" id="KW-0472">Membrane</keyword>
<organism evidence="2 3">
    <name type="scientific">Caenorhabditis bovis</name>
    <dbReference type="NCBI Taxonomy" id="2654633"/>
    <lineage>
        <taxon>Eukaryota</taxon>
        <taxon>Metazoa</taxon>
        <taxon>Ecdysozoa</taxon>
        <taxon>Nematoda</taxon>
        <taxon>Chromadorea</taxon>
        <taxon>Rhabditida</taxon>
        <taxon>Rhabditina</taxon>
        <taxon>Rhabditomorpha</taxon>
        <taxon>Rhabditoidea</taxon>
        <taxon>Rhabditidae</taxon>
        <taxon>Peloderinae</taxon>
        <taxon>Caenorhabditis</taxon>
    </lineage>
</organism>
<keyword evidence="3" id="KW-1185">Reference proteome</keyword>
<dbReference type="InterPro" id="IPR019422">
    <property type="entry name" value="7TM_GPCR_serpentine_rcpt_Srh"/>
</dbReference>
<accession>A0A8S1ET39</accession>
<comment type="caution">
    <text evidence="2">The sequence shown here is derived from an EMBL/GenBank/DDBJ whole genome shotgun (WGS) entry which is preliminary data.</text>
</comment>
<proteinExistence type="predicted"/>
<feature type="transmembrane region" description="Helical" evidence="1">
    <location>
        <begin position="26"/>
        <end position="45"/>
    </location>
</feature>
<evidence type="ECO:0000256" key="1">
    <source>
        <dbReference type="SAM" id="Phobius"/>
    </source>
</evidence>